<gene>
    <name evidence="1" type="ORF">OPT61_g7694</name>
</gene>
<protein>
    <submittedName>
        <fullName evidence="1">Uncharacterized protein</fullName>
    </submittedName>
</protein>
<evidence type="ECO:0000313" key="1">
    <source>
        <dbReference type="EMBL" id="KAJ8109113.1"/>
    </source>
</evidence>
<proteinExistence type="predicted"/>
<reference evidence="1" key="1">
    <citation type="submission" date="2022-11" db="EMBL/GenBank/DDBJ databases">
        <title>Genome Sequence of Boeremia exigua.</title>
        <authorList>
            <person name="Buettner E."/>
        </authorList>
    </citation>
    <scope>NUCLEOTIDE SEQUENCE</scope>
    <source>
        <strain evidence="1">CU02</strain>
    </source>
</reference>
<dbReference type="EMBL" id="JAPHNI010000654">
    <property type="protein sequence ID" value="KAJ8109113.1"/>
    <property type="molecule type" value="Genomic_DNA"/>
</dbReference>
<evidence type="ECO:0000313" key="2">
    <source>
        <dbReference type="Proteomes" id="UP001153331"/>
    </source>
</evidence>
<name>A0ACC2I2H3_9PLEO</name>
<sequence length="698" mass="77684">MQKRYRTILPSSSRPVAIDESTDQEQPKRRRTAGRVACEKCRTTKTACDGKHPACARCIRLEVACQYRSTGTEKTADIALTQQIDQLQRELSEHAGILEHLRSVTDADALAVIRRLRSTPNAAMALSSICGSAHTATRLSELKALRGTIPPTNFEIEAELSVLHQSVYPALTPLDLDTIDIDSLLQPSSTRLSAVMPMGATEQTERVSPSIPSIAMLPPSPLRGTRLPQTSPIAGPAPGRQYCDYRLAQLKIDYWTCIPIGNEFAACVLSHYLETDHPIFACVDAALFLSSLVDRSLEHCSPFLVSALLAFACQSYAQFDKRSLAFSIAFMDEAEKLWRAEQHSRITNNLAALSYLAIATGISGKDELGHLFAVEVRNLAQNMGVFGICPTDELVLKYHGLSPDKIKSLASASWGAYTWLTLGRSTVTWGLWLIITTLSKLWVMIQQTNTLYILTGNTPLEKQVPLSFAESMYQRLLNWSDTLLPDMLHGKHSPAHVLFFHALYHSTVLFLFQPFQKSAKDFRLRSFSSVDATPSAVYAASIKQLKNLVYVHRARTPRLPTDCWFNTAVLRVSVEVVKSAAYEPDWYFYFRLCVAFWKDAYRCYCTFRLIAQGNLAAALHSGALRSDDASAMMKELSAAGKHHVAPDKAFIRGLLDFDLATRSVHDAQISTLARQFDDLILFDELTTGDFNYTAEHST</sequence>
<comment type="caution">
    <text evidence="1">The sequence shown here is derived from an EMBL/GenBank/DDBJ whole genome shotgun (WGS) entry which is preliminary data.</text>
</comment>
<keyword evidence="2" id="KW-1185">Reference proteome</keyword>
<organism evidence="1 2">
    <name type="scientific">Boeremia exigua</name>
    <dbReference type="NCBI Taxonomy" id="749465"/>
    <lineage>
        <taxon>Eukaryota</taxon>
        <taxon>Fungi</taxon>
        <taxon>Dikarya</taxon>
        <taxon>Ascomycota</taxon>
        <taxon>Pezizomycotina</taxon>
        <taxon>Dothideomycetes</taxon>
        <taxon>Pleosporomycetidae</taxon>
        <taxon>Pleosporales</taxon>
        <taxon>Pleosporineae</taxon>
        <taxon>Didymellaceae</taxon>
        <taxon>Boeremia</taxon>
    </lineage>
</organism>
<accession>A0ACC2I2H3</accession>
<dbReference type="Proteomes" id="UP001153331">
    <property type="component" value="Unassembled WGS sequence"/>
</dbReference>